<dbReference type="Pfam" id="PF07315">
    <property type="entry name" value="DUF1462"/>
    <property type="match status" value="1"/>
</dbReference>
<accession>A0AAU8IBE8</accession>
<dbReference type="AlphaFoldDB" id="A0AAU8IBE8"/>
<sequence length="95" mass="10676">MTVYGADAVCASCAQVPPAKATAEWLEAALTRKYGDRITVRYVDINQPQTGQDRLFCDKIKADEYFYPLLVAGETILGEGFISLRPVQQYIERQE</sequence>
<organism evidence="1">
    <name type="scientific">Sporolactobacillus sp. Y61</name>
    <dbReference type="NCBI Taxonomy" id="3160863"/>
    <lineage>
        <taxon>Bacteria</taxon>
        <taxon>Bacillati</taxon>
        <taxon>Bacillota</taxon>
        <taxon>Bacilli</taxon>
        <taxon>Bacillales</taxon>
        <taxon>Sporolactobacillaceae</taxon>
        <taxon>Sporolactobacillus</taxon>
    </lineage>
</organism>
<protein>
    <submittedName>
        <fullName evidence="1">DUF1462 family protein</fullName>
    </submittedName>
</protein>
<dbReference type="InterPro" id="IPR036249">
    <property type="entry name" value="Thioredoxin-like_sf"/>
</dbReference>
<proteinExistence type="predicted"/>
<gene>
    <name evidence="1" type="ORF">ABNN70_08600</name>
</gene>
<evidence type="ECO:0000313" key="1">
    <source>
        <dbReference type="EMBL" id="XCJ15787.1"/>
    </source>
</evidence>
<dbReference type="EMBL" id="CP159510">
    <property type="protein sequence ID" value="XCJ15787.1"/>
    <property type="molecule type" value="Genomic_DNA"/>
</dbReference>
<dbReference type="InterPro" id="IPR009190">
    <property type="entry name" value="DUF1462"/>
</dbReference>
<dbReference type="RefSeq" id="WP_353947555.1">
    <property type="nucleotide sequence ID" value="NZ_CP159510.1"/>
</dbReference>
<dbReference type="Gene3D" id="3.40.30.30">
    <property type="entry name" value="Hypothetical protein sa0798"/>
    <property type="match status" value="1"/>
</dbReference>
<dbReference type="SUPFAM" id="SSF52833">
    <property type="entry name" value="Thioredoxin-like"/>
    <property type="match status" value="1"/>
</dbReference>
<name>A0AAU8IBE8_9BACL</name>
<reference evidence="1" key="1">
    <citation type="submission" date="2024-06" db="EMBL/GenBank/DDBJ databases">
        <authorList>
            <person name="Fan A."/>
            <person name="Zhang F.Y."/>
            <person name="Zhang L."/>
        </authorList>
    </citation>
    <scope>NUCLEOTIDE SEQUENCE</scope>
    <source>
        <strain evidence="1">Y61</strain>
    </source>
</reference>
<dbReference type="InterPro" id="IPR038218">
    <property type="entry name" value="YuzD-like_sp"/>
</dbReference>